<dbReference type="AlphaFoldDB" id="A0A821U7M7"/>
<organism evidence="2 3">
    <name type="scientific">Pieris macdunnoughi</name>
    <dbReference type="NCBI Taxonomy" id="345717"/>
    <lineage>
        <taxon>Eukaryota</taxon>
        <taxon>Metazoa</taxon>
        <taxon>Ecdysozoa</taxon>
        <taxon>Arthropoda</taxon>
        <taxon>Hexapoda</taxon>
        <taxon>Insecta</taxon>
        <taxon>Pterygota</taxon>
        <taxon>Neoptera</taxon>
        <taxon>Endopterygota</taxon>
        <taxon>Lepidoptera</taxon>
        <taxon>Glossata</taxon>
        <taxon>Ditrysia</taxon>
        <taxon>Papilionoidea</taxon>
        <taxon>Pieridae</taxon>
        <taxon>Pierinae</taxon>
        <taxon>Pieris</taxon>
    </lineage>
</organism>
<name>A0A821U7M7_9NEOP</name>
<feature type="region of interest" description="Disordered" evidence="1">
    <location>
        <begin position="1"/>
        <end position="21"/>
    </location>
</feature>
<dbReference type="EMBL" id="CAJOBZ010000029">
    <property type="protein sequence ID" value="CAF4885373.1"/>
    <property type="molecule type" value="Genomic_DNA"/>
</dbReference>
<evidence type="ECO:0000256" key="1">
    <source>
        <dbReference type="SAM" id="MobiDB-lite"/>
    </source>
</evidence>
<evidence type="ECO:0000313" key="2">
    <source>
        <dbReference type="EMBL" id="CAF4885373.1"/>
    </source>
</evidence>
<sequence>MRPKEDPFLLAHPCTPSSTSRGELADLSGHIIHGHSGPRFQRQITSRDANTSALLLHPASEIAGGALGFQWVCTVKSPTRVQSITRQSF</sequence>
<protein>
    <submittedName>
        <fullName evidence="2">Uncharacterized protein</fullName>
    </submittedName>
</protein>
<gene>
    <name evidence="2" type="ORF">PMACD_LOCUS9982</name>
</gene>
<accession>A0A821U7M7</accession>
<keyword evidence="3" id="KW-1185">Reference proteome</keyword>
<reference evidence="2" key="1">
    <citation type="submission" date="2021-02" db="EMBL/GenBank/DDBJ databases">
        <authorList>
            <person name="Steward A R."/>
        </authorList>
    </citation>
    <scope>NUCLEOTIDE SEQUENCE</scope>
</reference>
<proteinExistence type="predicted"/>
<evidence type="ECO:0000313" key="3">
    <source>
        <dbReference type="Proteomes" id="UP000663880"/>
    </source>
</evidence>
<dbReference type="Proteomes" id="UP000663880">
    <property type="component" value="Unassembled WGS sequence"/>
</dbReference>
<comment type="caution">
    <text evidence="2">The sequence shown here is derived from an EMBL/GenBank/DDBJ whole genome shotgun (WGS) entry which is preliminary data.</text>
</comment>